<organism evidence="1">
    <name type="scientific">mine drainage metagenome</name>
    <dbReference type="NCBI Taxonomy" id="410659"/>
    <lineage>
        <taxon>unclassified sequences</taxon>
        <taxon>metagenomes</taxon>
        <taxon>ecological metagenomes</taxon>
    </lineage>
</organism>
<dbReference type="EMBL" id="UOYP01000075">
    <property type="protein sequence ID" value="VAY87120.1"/>
    <property type="molecule type" value="Genomic_DNA"/>
</dbReference>
<reference evidence="1" key="1">
    <citation type="submission" date="2018-10" db="EMBL/GenBank/DDBJ databases">
        <authorList>
            <person name="Plewniak F."/>
        </authorList>
    </citation>
    <scope>NUCLEOTIDE SEQUENCE</scope>
</reference>
<name>A0A3P3ZM20_9ZZZZ</name>
<accession>A0A3P3ZM20</accession>
<protein>
    <submittedName>
        <fullName evidence="1">Uncharacterized protein</fullName>
    </submittedName>
</protein>
<evidence type="ECO:0000313" key="1">
    <source>
        <dbReference type="EMBL" id="VAY87120.1"/>
    </source>
</evidence>
<dbReference type="AlphaFoldDB" id="A0A3P3ZM20"/>
<proteinExistence type="predicted"/>
<gene>
    <name evidence="1" type="ORF">CARN8_1660003</name>
</gene>
<sequence>MSSIYTEFSSGYDRDVQKRYKDAAKPVIALLRQLHRARNDIDRYGHAGLEERVKKAQKARKKAIDFLVANPAIHPLSQTVTDPKPPHGYP</sequence>